<evidence type="ECO:0000256" key="2">
    <source>
        <dbReference type="SAM" id="MobiDB-lite"/>
    </source>
</evidence>
<evidence type="ECO:0000313" key="5">
    <source>
        <dbReference type="EMBL" id="VFT90286.1"/>
    </source>
</evidence>
<protein>
    <submittedName>
        <fullName evidence="5">Aste57867_13448 protein</fullName>
    </submittedName>
</protein>
<keyword evidence="6" id="KW-1185">Reference proteome</keyword>
<keyword evidence="1" id="KW-0479">Metal-binding</keyword>
<sequence length="287" mass="31355">MAAPASPAFPGPRWFGHVTIDVMDTPSKGLVSSGRHKSAHYAVTVTHKSTGATLVRSKSDFDFEQLRDDAKRLLEHGHTCQAPCPWYYVDMTEHVPRRRIFTTFETTKCSVARHVHLYQELFNHTLAFIVCPESRLCPKADSLIPTLFFKFLLVDGFDGDVDPDLLVVPKSPCSKQLVQRHTSYRTECRARSKSSAAKYCGICGLGLTPETGGVADGSGRTTLPCGHIFHDECILKAFETSLDCPTCAADDRQSSGSDDNGSSPTASQTSVETLASIDISSIELSPK</sequence>
<feature type="compositionally biased region" description="Polar residues" evidence="2">
    <location>
        <begin position="254"/>
        <end position="272"/>
    </location>
</feature>
<feature type="region of interest" description="Disordered" evidence="2">
    <location>
        <begin position="249"/>
        <end position="272"/>
    </location>
</feature>
<dbReference type="EMBL" id="CAADRA010005473">
    <property type="protein sequence ID" value="VFT90286.1"/>
    <property type="molecule type" value="Genomic_DNA"/>
</dbReference>
<accession>A0A485KYW6</accession>
<dbReference type="Proteomes" id="UP000332933">
    <property type="component" value="Unassembled WGS sequence"/>
</dbReference>
<dbReference type="EMBL" id="VJMH01005452">
    <property type="protein sequence ID" value="KAF0695758.1"/>
    <property type="molecule type" value="Genomic_DNA"/>
</dbReference>
<dbReference type="Pfam" id="PF13639">
    <property type="entry name" value="zf-RING_2"/>
    <property type="match status" value="1"/>
</dbReference>
<dbReference type="PROSITE" id="PS50089">
    <property type="entry name" value="ZF_RING_2"/>
    <property type="match status" value="1"/>
</dbReference>
<dbReference type="Gene3D" id="3.30.40.10">
    <property type="entry name" value="Zinc/RING finger domain, C3HC4 (zinc finger)"/>
    <property type="match status" value="1"/>
</dbReference>
<gene>
    <name evidence="5" type="primary">Aste57867_13448</name>
    <name evidence="4" type="ORF">As57867_013398</name>
    <name evidence="5" type="ORF">ASTE57867_13448</name>
</gene>
<dbReference type="GO" id="GO:0008270">
    <property type="term" value="F:zinc ion binding"/>
    <property type="evidence" value="ECO:0007669"/>
    <property type="project" value="UniProtKB-KW"/>
</dbReference>
<dbReference type="SMART" id="SM00184">
    <property type="entry name" value="RING"/>
    <property type="match status" value="1"/>
</dbReference>
<dbReference type="SUPFAM" id="SSF57850">
    <property type="entry name" value="RING/U-box"/>
    <property type="match status" value="1"/>
</dbReference>
<evidence type="ECO:0000313" key="4">
    <source>
        <dbReference type="EMBL" id="KAF0695758.1"/>
    </source>
</evidence>
<keyword evidence="1" id="KW-0863">Zinc-finger</keyword>
<reference evidence="5 6" key="1">
    <citation type="submission" date="2019-03" db="EMBL/GenBank/DDBJ databases">
        <authorList>
            <person name="Gaulin E."/>
            <person name="Dumas B."/>
        </authorList>
    </citation>
    <scope>NUCLEOTIDE SEQUENCE [LARGE SCALE GENOMIC DNA]</scope>
    <source>
        <strain evidence="5">CBS 568.67</strain>
    </source>
</reference>
<evidence type="ECO:0000313" key="6">
    <source>
        <dbReference type="Proteomes" id="UP000332933"/>
    </source>
</evidence>
<proteinExistence type="predicted"/>
<reference evidence="4" key="2">
    <citation type="submission" date="2019-06" db="EMBL/GenBank/DDBJ databases">
        <title>Genomics analysis of Aphanomyces spp. identifies a new class of oomycete effector associated with host adaptation.</title>
        <authorList>
            <person name="Gaulin E."/>
        </authorList>
    </citation>
    <scope>NUCLEOTIDE SEQUENCE</scope>
    <source>
        <strain evidence="4">CBS 578.67</strain>
    </source>
</reference>
<dbReference type="OrthoDB" id="8062037at2759"/>
<dbReference type="AlphaFoldDB" id="A0A485KYW6"/>
<evidence type="ECO:0000256" key="1">
    <source>
        <dbReference type="PROSITE-ProRule" id="PRU00175"/>
    </source>
</evidence>
<dbReference type="InterPro" id="IPR013083">
    <property type="entry name" value="Znf_RING/FYVE/PHD"/>
</dbReference>
<evidence type="ECO:0000259" key="3">
    <source>
        <dbReference type="PROSITE" id="PS50089"/>
    </source>
</evidence>
<organism evidence="5 6">
    <name type="scientific">Aphanomyces stellatus</name>
    <dbReference type="NCBI Taxonomy" id="120398"/>
    <lineage>
        <taxon>Eukaryota</taxon>
        <taxon>Sar</taxon>
        <taxon>Stramenopiles</taxon>
        <taxon>Oomycota</taxon>
        <taxon>Saprolegniomycetes</taxon>
        <taxon>Saprolegniales</taxon>
        <taxon>Verrucalvaceae</taxon>
        <taxon>Aphanomyces</taxon>
    </lineage>
</organism>
<keyword evidence="1" id="KW-0862">Zinc</keyword>
<feature type="domain" description="RING-type" evidence="3">
    <location>
        <begin position="200"/>
        <end position="247"/>
    </location>
</feature>
<name>A0A485KYW6_9STRA</name>
<dbReference type="InterPro" id="IPR001841">
    <property type="entry name" value="Znf_RING"/>
</dbReference>